<name>A0A5N6L3B1_9ROSI</name>
<keyword evidence="4" id="KW-0288">FMN</keyword>
<evidence type="ECO:0000256" key="3">
    <source>
        <dbReference type="ARBA" id="ARBA00022630"/>
    </source>
</evidence>
<organism evidence="15 16">
    <name type="scientific">Carpinus fangiana</name>
    <dbReference type="NCBI Taxonomy" id="176857"/>
    <lineage>
        <taxon>Eukaryota</taxon>
        <taxon>Viridiplantae</taxon>
        <taxon>Streptophyta</taxon>
        <taxon>Embryophyta</taxon>
        <taxon>Tracheophyta</taxon>
        <taxon>Spermatophyta</taxon>
        <taxon>Magnoliopsida</taxon>
        <taxon>eudicotyledons</taxon>
        <taxon>Gunneridae</taxon>
        <taxon>Pentapetalae</taxon>
        <taxon>rosids</taxon>
        <taxon>fabids</taxon>
        <taxon>Fagales</taxon>
        <taxon>Betulaceae</taxon>
        <taxon>Carpinus</taxon>
    </lineage>
</organism>
<protein>
    <recommendedName>
        <fullName evidence="2">FAD synthase</fullName>
        <ecNumber evidence="2">2.7.7.2</ecNumber>
    </recommendedName>
    <alternativeName>
        <fullName evidence="10">FAD pyrophosphorylase</fullName>
    </alternativeName>
    <alternativeName>
        <fullName evidence="11">FMN adenylyltransferase</fullName>
    </alternativeName>
</protein>
<keyword evidence="5" id="KW-0808">Transferase</keyword>
<keyword evidence="6" id="KW-0548">Nucleotidyltransferase</keyword>
<evidence type="ECO:0000256" key="9">
    <source>
        <dbReference type="ARBA" id="ARBA00022840"/>
    </source>
</evidence>
<evidence type="ECO:0000256" key="5">
    <source>
        <dbReference type="ARBA" id="ARBA00022679"/>
    </source>
</evidence>
<evidence type="ECO:0000256" key="4">
    <source>
        <dbReference type="ARBA" id="ARBA00022643"/>
    </source>
</evidence>
<evidence type="ECO:0000256" key="13">
    <source>
        <dbReference type="SAM" id="MobiDB-lite"/>
    </source>
</evidence>
<evidence type="ECO:0000256" key="10">
    <source>
        <dbReference type="ARBA" id="ARBA00031145"/>
    </source>
</evidence>
<dbReference type="EC" id="2.7.7.2" evidence="2"/>
<sequence length="267" mass="29862">MTSQTQGQQPRNTAESCTAAPGTAPTMQTETIGKRAVSAQAANGVAPTIQDGLEDWSTSDEEFRRACKELDDKVTRFLGEQHDDAALQGLQEQIRGSLQPLAEALKTYSFDQLSFSYNGGKDCLVLLILYLIAIHRHYSLIGAPMPTSLKSIYIQPPHPFPQVTEFVDSSSAYYHVCLSSSALPMKEAFAQYLERHPEVKVIFVGTRRTDPHGGKLTHFDITDGGWPQFMRCHPVIDWHYREIWAVSWLCRASRGEKADVHTVHPVF</sequence>
<dbReference type="InterPro" id="IPR014729">
    <property type="entry name" value="Rossmann-like_a/b/a_fold"/>
</dbReference>
<dbReference type="GO" id="GO:0005524">
    <property type="term" value="F:ATP binding"/>
    <property type="evidence" value="ECO:0007669"/>
    <property type="project" value="UniProtKB-KW"/>
</dbReference>
<feature type="region of interest" description="Disordered" evidence="13">
    <location>
        <begin position="1"/>
        <end position="29"/>
    </location>
</feature>
<evidence type="ECO:0000256" key="6">
    <source>
        <dbReference type="ARBA" id="ARBA00022695"/>
    </source>
</evidence>
<evidence type="ECO:0000259" key="14">
    <source>
        <dbReference type="Pfam" id="PF01507"/>
    </source>
</evidence>
<evidence type="ECO:0000256" key="11">
    <source>
        <dbReference type="ARBA" id="ARBA00031871"/>
    </source>
</evidence>
<keyword evidence="7" id="KW-0547">Nucleotide-binding</keyword>
<dbReference type="PANTHER" id="PTHR23293:SF9">
    <property type="entry name" value="FAD SYNTHASE"/>
    <property type="match status" value="1"/>
</dbReference>
<dbReference type="PANTHER" id="PTHR23293">
    <property type="entry name" value="FAD SYNTHETASE-RELATED FMN ADENYLYLTRANSFERASE"/>
    <property type="match status" value="1"/>
</dbReference>
<dbReference type="CDD" id="cd23948">
    <property type="entry name" value="FAD_synthase"/>
    <property type="match status" value="1"/>
</dbReference>
<evidence type="ECO:0000256" key="1">
    <source>
        <dbReference type="ARBA" id="ARBA00004726"/>
    </source>
</evidence>
<proteinExistence type="predicted"/>
<dbReference type="EMBL" id="VIBQ01000076">
    <property type="protein sequence ID" value="KAB8627260.1"/>
    <property type="molecule type" value="Genomic_DNA"/>
</dbReference>
<keyword evidence="3" id="KW-0285">Flavoprotein</keyword>
<dbReference type="Gene3D" id="3.40.50.620">
    <property type="entry name" value="HUPs"/>
    <property type="match status" value="1"/>
</dbReference>
<feature type="domain" description="Phosphoadenosine phosphosulphate reductase" evidence="14">
    <location>
        <begin position="113"/>
        <end position="180"/>
    </location>
</feature>
<comment type="catalytic activity">
    <reaction evidence="12">
        <text>FMN + ATP + H(+) = FAD + diphosphate</text>
        <dbReference type="Rhea" id="RHEA:17237"/>
        <dbReference type="ChEBI" id="CHEBI:15378"/>
        <dbReference type="ChEBI" id="CHEBI:30616"/>
        <dbReference type="ChEBI" id="CHEBI:33019"/>
        <dbReference type="ChEBI" id="CHEBI:57692"/>
        <dbReference type="ChEBI" id="CHEBI:58210"/>
        <dbReference type="EC" id="2.7.7.2"/>
    </reaction>
</comment>
<dbReference type="GO" id="GO:0003919">
    <property type="term" value="F:FMN adenylyltransferase activity"/>
    <property type="evidence" value="ECO:0007669"/>
    <property type="project" value="UniProtKB-EC"/>
</dbReference>
<dbReference type="OrthoDB" id="270728at2759"/>
<keyword evidence="16" id="KW-1185">Reference proteome</keyword>
<keyword evidence="9" id="KW-0067">ATP-binding</keyword>
<evidence type="ECO:0000256" key="2">
    <source>
        <dbReference type="ARBA" id="ARBA00012393"/>
    </source>
</evidence>
<dbReference type="Proteomes" id="UP000327013">
    <property type="component" value="Unassembled WGS sequence"/>
</dbReference>
<dbReference type="AlphaFoldDB" id="A0A5N6L3B1"/>
<dbReference type="SUPFAM" id="SSF52402">
    <property type="entry name" value="Adenine nucleotide alpha hydrolases-like"/>
    <property type="match status" value="1"/>
</dbReference>
<feature type="compositionally biased region" description="Polar residues" evidence="13">
    <location>
        <begin position="1"/>
        <end position="16"/>
    </location>
</feature>
<dbReference type="InterPro" id="IPR002500">
    <property type="entry name" value="PAPS_reduct_dom"/>
</dbReference>
<reference evidence="15 16" key="1">
    <citation type="submission" date="2019-06" db="EMBL/GenBank/DDBJ databases">
        <title>A chromosomal-level reference genome of Carpinus fangiana (Coryloideae, Betulaceae).</title>
        <authorList>
            <person name="Yang X."/>
            <person name="Wang Z."/>
            <person name="Zhang L."/>
            <person name="Hao G."/>
            <person name="Liu J."/>
            <person name="Yang Y."/>
        </authorList>
    </citation>
    <scope>NUCLEOTIDE SEQUENCE [LARGE SCALE GENOMIC DNA]</scope>
    <source>
        <strain evidence="15">Cfa_2016G</strain>
        <tissue evidence="15">Leaf</tissue>
    </source>
</reference>
<dbReference type="Pfam" id="PF01507">
    <property type="entry name" value="PAPS_reduct"/>
    <property type="match status" value="2"/>
</dbReference>
<evidence type="ECO:0000256" key="8">
    <source>
        <dbReference type="ARBA" id="ARBA00022827"/>
    </source>
</evidence>
<keyword evidence="8" id="KW-0274">FAD</keyword>
<evidence type="ECO:0000313" key="15">
    <source>
        <dbReference type="EMBL" id="KAB8627260.1"/>
    </source>
</evidence>
<comment type="pathway">
    <text evidence="1">Cofactor biosynthesis; FAD biosynthesis; FAD from FMN: step 1/1.</text>
</comment>
<dbReference type="GO" id="GO:0006747">
    <property type="term" value="P:FAD biosynthetic process"/>
    <property type="evidence" value="ECO:0007669"/>
    <property type="project" value="TreeGrafter"/>
</dbReference>
<gene>
    <name evidence="15" type="ORF">FH972_026093</name>
</gene>
<comment type="caution">
    <text evidence="15">The sequence shown here is derived from an EMBL/GenBank/DDBJ whole genome shotgun (WGS) entry which is preliminary data.</text>
</comment>
<accession>A0A5N6L3B1</accession>
<feature type="domain" description="Phosphoadenosine phosphosulphate reductase" evidence="14">
    <location>
        <begin position="188"/>
        <end position="245"/>
    </location>
</feature>
<evidence type="ECO:0000313" key="16">
    <source>
        <dbReference type="Proteomes" id="UP000327013"/>
    </source>
</evidence>
<evidence type="ECO:0000256" key="7">
    <source>
        <dbReference type="ARBA" id="ARBA00022741"/>
    </source>
</evidence>
<evidence type="ECO:0000256" key="12">
    <source>
        <dbReference type="ARBA" id="ARBA00049494"/>
    </source>
</evidence>